<reference evidence="4 5" key="1">
    <citation type="submission" date="2023-09" db="EMBL/GenBank/DDBJ databases">
        <authorList>
            <person name="Rey-Velasco X."/>
        </authorList>
    </citation>
    <scope>NUCLEOTIDE SEQUENCE [LARGE SCALE GENOMIC DNA]</scope>
    <source>
        <strain evidence="4 5">W431</strain>
    </source>
</reference>
<dbReference type="Proteomes" id="UP001266357">
    <property type="component" value="Unassembled WGS sequence"/>
</dbReference>
<organism evidence="4 5">
    <name type="scientific">Thalassotalea castellviae</name>
    <dbReference type="NCBI Taxonomy" id="3075612"/>
    <lineage>
        <taxon>Bacteria</taxon>
        <taxon>Pseudomonadati</taxon>
        <taxon>Pseudomonadota</taxon>
        <taxon>Gammaproteobacteria</taxon>
        <taxon>Alteromonadales</taxon>
        <taxon>Colwelliaceae</taxon>
        <taxon>Thalassotalea</taxon>
    </lineage>
</organism>
<proteinExistence type="inferred from homology"/>
<comment type="similarity">
    <text evidence="1">Belongs to the 'GDSL' lipolytic enzyme family.</text>
</comment>
<keyword evidence="2" id="KW-0378">Hydrolase</keyword>
<dbReference type="Pfam" id="PF13472">
    <property type="entry name" value="Lipase_GDSL_2"/>
    <property type="match status" value="1"/>
</dbReference>
<dbReference type="InterPro" id="IPR037459">
    <property type="entry name" value="RhgT-like"/>
</dbReference>
<dbReference type="Gene3D" id="3.40.50.1110">
    <property type="entry name" value="SGNH hydrolase"/>
    <property type="match status" value="1"/>
</dbReference>
<name>A0ABU2ZXU9_9GAMM</name>
<dbReference type="EMBL" id="JAVRIF010000001">
    <property type="protein sequence ID" value="MDT0602505.1"/>
    <property type="molecule type" value="Genomic_DNA"/>
</dbReference>
<dbReference type="InterPro" id="IPR013830">
    <property type="entry name" value="SGNH_hydro"/>
</dbReference>
<dbReference type="InterPro" id="IPR036514">
    <property type="entry name" value="SGNH_hydro_sf"/>
</dbReference>
<keyword evidence="5" id="KW-1185">Reference proteome</keyword>
<dbReference type="PANTHER" id="PTHR43695:SF1">
    <property type="entry name" value="RHAMNOGALACTURONAN ACETYLESTERASE"/>
    <property type="match status" value="1"/>
</dbReference>
<dbReference type="PANTHER" id="PTHR43695">
    <property type="entry name" value="PUTATIVE (AFU_ORTHOLOGUE AFUA_2G17250)-RELATED"/>
    <property type="match status" value="1"/>
</dbReference>
<evidence type="ECO:0000256" key="2">
    <source>
        <dbReference type="ARBA" id="ARBA00022801"/>
    </source>
</evidence>
<evidence type="ECO:0000256" key="1">
    <source>
        <dbReference type="ARBA" id="ARBA00008668"/>
    </source>
</evidence>
<evidence type="ECO:0000259" key="3">
    <source>
        <dbReference type="Pfam" id="PF13472"/>
    </source>
</evidence>
<sequence length="259" mass="29707">MKIIVIVFTIFCLFTGIKKLMAVEVTTKIFMAGDSTMSNKDIKDYPETGWGMPFSYFFDESVAVENRARNGRSTKTFISEGLWKEITEELSAGDHVIIQFGHNDQSKHKTDRYTSPVDFKENLTLFINQTISKNAMPILMTPITRRYFSKDGKIKDTHPIYADLVREVADETKVIFIDMEKITQDYFQGLGDEKSALRFMHIKANLHPNYPNGIKDNTHLNALGAREVAQLVLSELRKINHSLIKVLRTADSKHLKYSY</sequence>
<dbReference type="RefSeq" id="WP_311576866.1">
    <property type="nucleotide sequence ID" value="NZ_JAVRIF010000001.1"/>
</dbReference>
<accession>A0ABU2ZXU9</accession>
<comment type="caution">
    <text evidence="4">The sequence shown here is derived from an EMBL/GenBank/DDBJ whole genome shotgun (WGS) entry which is preliminary data.</text>
</comment>
<dbReference type="CDD" id="cd01821">
    <property type="entry name" value="Rhamnogalacturan_acetylesterase_like"/>
    <property type="match status" value="1"/>
</dbReference>
<evidence type="ECO:0000313" key="4">
    <source>
        <dbReference type="EMBL" id="MDT0602505.1"/>
    </source>
</evidence>
<dbReference type="SUPFAM" id="SSF52266">
    <property type="entry name" value="SGNH hydrolase"/>
    <property type="match status" value="1"/>
</dbReference>
<feature type="domain" description="SGNH hydrolase-type esterase" evidence="3">
    <location>
        <begin position="33"/>
        <end position="209"/>
    </location>
</feature>
<evidence type="ECO:0000313" key="5">
    <source>
        <dbReference type="Proteomes" id="UP001266357"/>
    </source>
</evidence>
<protein>
    <submittedName>
        <fullName evidence="4">Rhamnogalacturonan acetylesterase</fullName>
    </submittedName>
</protein>
<gene>
    <name evidence="4" type="ORF">RM573_02745</name>
</gene>